<sequence length="44" mass="4727">MQTRRDGEAAKVLRMIRAPVADSVIGSILIAVILGGAMLLLLHR</sequence>
<keyword evidence="1" id="KW-0472">Membrane</keyword>
<keyword evidence="1" id="KW-1133">Transmembrane helix</keyword>
<dbReference type="AlphaFoldDB" id="A0AA48M090"/>
<dbReference type="EMBL" id="OY288114">
    <property type="protein sequence ID" value="CAJ0854374.1"/>
    <property type="molecule type" value="Genomic_DNA"/>
</dbReference>
<gene>
    <name evidence="2" type="ORF">AMST5_00734</name>
</gene>
<organism evidence="2">
    <name type="scientific">freshwater sediment metagenome</name>
    <dbReference type="NCBI Taxonomy" id="556182"/>
    <lineage>
        <taxon>unclassified sequences</taxon>
        <taxon>metagenomes</taxon>
        <taxon>ecological metagenomes</taxon>
    </lineage>
</organism>
<keyword evidence="1" id="KW-0812">Transmembrane</keyword>
<feature type="transmembrane region" description="Helical" evidence="1">
    <location>
        <begin position="20"/>
        <end position="42"/>
    </location>
</feature>
<accession>A0AA48M090</accession>
<evidence type="ECO:0000313" key="2">
    <source>
        <dbReference type="EMBL" id="CAJ0854374.1"/>
    </source>
</evidence>
<proteinExistence type="predicted"/>
<name>A0AA48M090_9ZZZZ</name>
<protein>
    <submittedName>
        <fullName evidence="2">Uncharacterized protein</fullName>
    </submittedName>
</protein>
<evidence type="ECO:0000256" key="1">
    <source>
        <dbReference type="SAM" id="Phobius"/>
    </source>
</evidence>
<reference evidence="2" key="1">
    <citation type="submission" date="2023-07" db="EMBL/GenBank/DDBJ databases">
        <authorList>
            <person name="Pelsma A.J. K."/>
        </authorList>
    </citation>
    <scope>NUCLEOTIDE SEQUENCE</scope>
</reference>